<accession>A0A8S0UC87</accession>
<sequence>MPALIYSFDHFTFFIQSKSRVENQEGRFIVLKISMIGRLNVILVVAGSGILAVLLVLIVKRLCCKSKRRKDSVLVNGDRAENFQNGIARLHQASLHHVDGDGGKKTNYYVFRRGISSGKPFFSWADHPSLVTDAVENGWSRFAFTTFTSSPSVKSAKSLLGVCATGDHGNEIAVEIGWEICEGSADFMQKIRLNPGLEKLNNSNMNSSTGAISLIRTALPLPGPHLGNSSFPQESYFEITILSSTENSLNPADDKSEDEKMKLIHEDFNAKIIPDSLTQVTSNRSQHKNRNEENKIAVKEDGKNEAILLSVGLTGGGPLPLKVPGSHPGSIGFNSTGSVHLDGIKLVYESENEDWGRADRVIGCGYNPSQKKVFFTVDSQLVHEIHCKSEGFAFPLYPTLAANTDIMVLVNLGQSLFKYAPANLLRTPNPCFIGPMANSSALGYEDSKELFSMGRIDSMYLQRSATRSNNNTVNSIKAMEYDQESEGDLFEIVLDSTGRSPHTYQ</sequence>
<keyword evidence="1" id="KW-0472">Membrane</keyword>
<dbReference type="AlphaFoldDB" id="A0A8S0UC87"/>
<organism evidence="2 3">
    <name type="scientific">Olea europaea subsp. europaea</name>
    <dbReference type="NCBI Taxonomy" id="158383"/>
    <lineage>
        <taxon>Eukaryota</taxon>
        <taxon>Viridiplantae</taxon>
        <taxon>Streptophyta</taxon>
        <taxon>Embryophyta</taxon>
        <taxon>Tracheophyta</taxon>
        <taxon>Spermatophyta</taxon>
        <taxon>Magnoliopsida</taxon>
        <taxon>eudicotyledons</taxon>
        <taxon>Gunneridae</taxon>
        <taxon>Pentapetalae</taxon>
        <taxon>asterids</taxon>
        <taxon>lamiids</taxon>
        <taxon>Lamiales</taxon>
        <taxon>Oleaceae</taxon>
        <taxon>Oleeae</taxon>
        <taxon>Olea</taxon>
    </lineage>
</organism>
<comment type="caution">
    <text evidence="2">The sequence shown here is derived from an EMBL/GenBank/DDBJ whole genome shotgun (WGS) entry which is preliminary data.</text>
</comment>
<dbReference type="InterPro" id="IPR043136">
    <property type="entry name" value="B30.2/SPRY_sf"/>
</dbReference>
<keyword evidence="1" id="KW-0812">Transmembrane</keyword>
<evidence type="ECO:0000313" key="3">
    <source>
        <dbReference type="Proteomes" id="UP000594638"/>
    </source>
</evidence>
<dbReference type="PANTHER" id="PTHR44991">
    <property type="entry name" value="IMMUNOGLOBULIN SUPERFAMILY MEMBER 5"/>
    <property type="match status" value="1"/>
</dbReference>
<gene>
    <name evidence="2" type="ORF">OLEA9_A100686</name>
</gene>
<reference evidence="2 3" key="1">
    <citation type="submission" date="2019-12" db="EMBL/GenBank/DDBJ databases">
        <authorList>
            <person name="Alioto T."/>
            <person name="Alioto T."/>
            <person name="Gomez Garrido J."/>
        </authorList>
    </citation>
    <scope>NUCLEOTIDE SEQUENCE [LARGE SCALE GENOMIC DNA]</scope>
</reference>
<feature type="transmembrane region" description="Helical" evidence="1">
    <location>
        <begin position="39"/>
        <end position="59"/>
    </location>
</feature>
<keyword evidence="3" id="KW-1185">Reference proteome</keyword>
<keyword evidence="1" id="KW-1133">Transmembrane helix</keyword>
<dbReference type="PANTHER" id="PTHR44991:SF1">
    <property type="entry name" value="IMMUNOGLOBULIN SUPERFAMILY MEMBER 5"/>
    <property type="match status" value="1"/>
</dbReference>
<dbReference type="Gene3D" id="2.60.120.920">
    <property type="match status" value="1"/>
</dbReference>
<evidence type="ECO:0000256" key="1">
    <source>
        <dbReference type="SAM" id="Phobius"/>
    </source>
</evidence>
<protein>
    <submittedName>
        <fullName evidence="2">Uncharacterized protein LOC111397256</fullName>
    </submittedName>
</protein>
<evidence type="ECO:0000313" key="2">
    <source>
        <dbReference type="EMBL" id="CAA3014966.1"/>
    </source>
</evidence>
<dbReference type="Gramene" id="OE9A100686T1">
    <property type="protein sequence ID" value="OE9A100686C1"/>
    <property type="gene ID" value="OE9A100686"/>
</dbReference>
<name>A0A8S0UC87_OLEEU</name>
<dbReference type="OrthoDB" id="258495at2759"/>
<proteinExistence type="predicted"/>
<dbReference type="EMBL" id="CACTIH010007514">
    <property type="protein sequence ID" value="CAA3014966.1"/>
    <property type="molecule type" value="Genomic_DNA"/>
</dbReference>
<dbReference type="Proteomes" id="UP000594638">
    <property type="component" value="Unassembled WGS sequence"/>
</dbReference>